<evidence type="ECO:0000313" key="6">
    <source>
        <dbReference type="EMBL" id="ART98308.1"/>
    </source>
</evidence>
<organism evidence="6 7">
    <name type="scientific">Lactobacillus gasseri</name>
    <dbReference type="NCBI Taxonomy" id="1596"/>
    <lineage>
        <taxon>Bacteria</taxon>
        <taxon>Bacillati</taxon>
        <taxon>Bacillota</taxon>
        <taxon>Bacilli</taxon>
        <taxon>Lactobacillales</taxon>
        <taxon>Lactobacillaceae</taxon>
        <taxon>Lactobacillus</taxon>
    </lineage>
</organism>
<dbReference type="InterPro" id="IPR010982">
    <property type="entry name" value="Lambda_DNA-bd_dom_sf"/>
</dbReference>
<dbReference type="SMART" id="SM00354">
    <property type="entry name" value="HTH_LACI"/>
    <property type="match status" value="1"/>
</dbReference>
<protein>
    <submittedName>
        <fullName evidence="6">LacI family transcriptional regulator</fullName>
    </submittedName>
</protein>
<reference evidence="6 7" key="1">
    <citation type="submission" date="2017-05" db="EMBL/GenBank/DDBJ databases">
        <authorList>
            <person name="Oh N.-S."/>
        </authorList>
    </citation>
    <scope>NUCLEOTIDE SEQUENCE [LARGE SCALE GENOMIC DNA]</scope>
    <source>
        <strain evidence="6 7">4M13</strain>
    </source>
</reference>
<dbReference type="GO" id="GO:0003700">
    <property type="term" value="F:DNA-binding transcription factor activity"/>
    <property type="evidence" value="ECO:0007669"/>
    <property type="project" value="TreeGrafter"/>
</dbReference>
<dbReference type="Gene3D" id="3.40.50.2300">
    <property type="match status" value="2"/>
</dbReference>
<dbReference type="Pfam" id="PF00356">
    <property type="entry name" value="LacI"/>
    <property type="match status" value="1"/>
</dbReference>
<evidence type="ECO:0000313" key="7">
    <source>
        <dbReference type="Proteomes" id="UP000195798"/>
    </source>
</evidence>
<dbReference type="InterPro" id="IPR001761">
    <property type="entry name" value="Peripla_BP/Lac1_sug-bd_dom"/>
</dbReference>
<feature type="domain" description="HTH lacI-type" evidence="5">
    <location>
        <begin position="6"/>
        <end position="59"/>
    </location>
</feature>
<dbReference type="EMBL" id="CP021427">
    <property type="protein sequence ID" value="ART98308.1"/>
    <property type="molecule type" value="Genomic_DNA"/>
</dbReference>
<keyword evidence="3" id="KW-0238">DNA-binding</keyword>
<dbReference type="PANTHER" id="PTHR30146:SF95">
    <property type="entry name" value="RIBOSE OPERON REPRESSOR"/>
    <property type="match status" value="1"/>
</dbReference>
<proteinExistence type="predicted"/>
<dbReference type="PANTHER" id="PTHR30146">
    <property type="entry name" value="LACI-RELATED TRANSCRIPTIONAL REPRESSOR"/>
    <property type="match status" value="1"/>
</dbReference>
<dbReference type="GO" id="GO:0000976">
    <property type="term" value="F:transcription cis-regulatory region binding"/>
    <property type="evidence" value="ECO:0007669"/>
    <property type="project" value="TreeGrafter"/>
</dbReference>
<dbReference type="CDD" id="cd06291">
    <property type="entry name" value="PBP1_Qymf-like"/>
    <property type="match status" value="1"/>
</dbReference>
<dbReference type="InterPro" id="IPR028082">
    <property type="entry name" value="Peripla_BP_I"/>
</dbReference>
<sequence>MKVRKPTMNDVAQLAGVGRGTVSNYINGLHVQDENKQKIKKAIKELNYVPNLQARALKTAQNSYVVFIVPNSWTPFFSELVFKMQNELNRNGFKMILANSHGNPKEEQDILNMAALNQVSGVITTSYSDIYNVMNFSKTINLVSIERYVSEKVPLISSDNYAGGELAAKKLIELKKSRFLVLGREHGHKDVTLVRTKAFKDYMESKKLPVDIFEATLSPSFHNEYYKYLVAHYSNGQVPFDGIFATTDEYGIIAQEVLNTINPELLKKVKIIGFDGAKASKYMPTPIASIRQPVDDIVKFSVKVLIKMIHNEQIPLNYKKILPVSYQEKEKAF</sequence>
<gene>
    <name evidence="6" type="ORF">CCE30_04945</name>
</gene>
<name>A0AB33C2V4_LACGS</name>
<dbReference type="Gene3D" id="1.10.260.40">
    <property type="entry name" value="lambda repressor-like DNA-binding domains"/>
    <property type="match status" value="1"/>
</dbReference>
<evidence type="ECO:0000259" key="5">
    <source>
        <dbReference type="PROSITE" id="PS50932"/>
    </source>
</evidence>
<dbReference type="CDD" id="cd01392">
    <property type="entry name" value="HTH_LacI"/>
    <property type="match status" value="1"/>
</dbReference>
<evidence type="ECO:0000256" key="2">
    <source>
        <dbReference type="ARBA" id="ARBA00023015"/>
    </source>
</evidence>
<keyword evidence="4" id="KW-0804">Transcription</keyword>
<evidence type="ECO:0000256" key="1">
    <source>
        <dbReference type="ARBA" id="ARBA00022491"/>
    </source>
</evidence>
<dbReference type="PROSITE" id="PS00356">
    <property type="entry name" value="HTH_LACI_1"/>
    <property type="match status" value="1"/>
</dbReference>
<dbReference type="SUPFAM" id="SSF47413">
    <property type="entry name" value="lambda repressor-like DNA-binding domains"/>
    <property type="match status" value="1"/>
</dbReference>
<dbReference type="InterPro" id="IPR000843">
    <property type="entry name" value="HTH_LacI"/>
</dbReference>
<keyword evidence="1" id="KW-0678">Repressor</keyword>
<dbReference type="SUPFAM" id="SSF53822">
    <property type="entry name" value="Periplasmic binding protein-like I"/>
    <property type="match status" value="1"/>
</dbReference>
<evidence type="ECO:0000256" key="4">
    <source>
        <dbReference type="ARBA" id="ARBA00023163"/>
    </source>
</evidence>
<evidence type="ECO:0000256" key="3">
    <source>
        <dbReference type="ARBA" id="ARBA00023125"/>
    </source>
</evidence>
<dbReference type="Proteomes" id="UP000195798">
    <property type="component" value="Chromosome"/>
</dbReference>
<keyword evidence="2" id="KW-0805">Transcription regulation</keyword>
<accession>A0AB33C2V4</accession>
<dbReference type="Pfam" id="PF00532">
    <property type="entry name" value="Peripla_BP_1"/>
    <property type="match status" value="1"/>
</dbReference>
<dbReference type="PROSITE" id="PS50932">
    <property type="entry name" value="HTH_LACI_2"/>
    <property type="match status" value="1"/>
</dbReference>
<dbReference type="AlphaFoldDB" id="A0AB33C2V4"/>